<dbReference type="SUPFAM" id="SSF54593">
    <property type="entry name" value="Glyoxalase/Bleomycin resistance protein/Dihydroxybiphenyl dioxygenase"/>
    <property type="match status" value="1"/>
</dbReference>
<evidence type="ECO:0000313" key="3">
    <source>
        <dbReference type="EMBL" id="OEU98256.1"/>
    </source>
</evidence>
<dbReference type="InterPro" id="IPR004360">
    <property type="entry name" value="Glyas_Fos-R_dOase_dom"/>
</dbReference>
<feature type="domain" description="VOC" evidence="2">
    <location>
        <begin position="47"/>
        <end position="173"/>
    </location>
</feature>
<dbReference type="EMBL" id="LJGV01000022">
    <property type="protein sequence ID" value="OEU98256.1"/>
    <property type="molecule type" value="Genomic_DNA"/>
</dbReference>
<dbReference type="RefSeq" id="WP_019358436.1">
    <property type="nucleotide sequence ID" value="NZ_LJGV01000022.1"/>
</dbReference>
<evidence type="ECO:0000256" key="1">
    <source>
        <dbReference type="SAM" id="SignalP"/>
    </source>
</evidence>
<feature type="chain" id="PRO_5038354928" description="VOC domain-containing protein" evidence="1">
    <location>
        <begin position="33"/>
        <end position="176"/>
    </location>
</feature>
<reference evidence="3 4" key="1">
    <citation type="journal article" date="2016" name="Front. Microbiol.">
        <title>Comparative Genomics Analysis of Streptomyces Species Reveals Their Adaptation to the Marine Environment and Their Diversity at the Genomic Level.</title>
        <authorList>
            <person name="Tian X."/>
            <person name="Zhang Z."/>
            <person name="Yang T."/>
            <person name="Chen M."/>
            <person name="Li J."/>
            <person name="Chen F."/>
            <person name="Yang J."/>
            <person name="Li W."/>
            <person name="Zhang B."/>
            <person name="Zhang Z."/>
            <person name="Wu J."/>
            <person name="Zhang C."/>
            <person name="Long L."/>
            <person name="Xiao J."/>
        </authorList>
    </citation>
    <scope>NUCLEOTIDE SEQUENCE [LARGE SCALE GENOMIC DNA]</scope>
    <source>
        <strain evidence="3 4">SCSIO M10379</strain>
    </source>
</reference>
<dbReference type="CDD" id="cd06587">
    <property type="entry name" value="VOC"/>
    <property type="match status" value="1"/>
</dbReference>
<dbReference type="AlphaFoldDB" id="A0A1E7K334"/>
<dbReference type="InterPro" id="IPR037523">
    <property type="entry name" value="VOC_core"/>
</dbReference>
<organism evidence="3 4">
    <name type="scientific">Streptomyces qinglanensis</name>
    <dbReference type="NCBI Taxonomy" id="943816"/>
    <lineage>
        <taxon>Bacteria</taxon>
        <taxon>Bacillati</taxon>
        <taxon>Actinomycetota</taxon>
        <taxon>Actinomycetes</taxon>
        <taxon>Kitasatosporales</taxon>
        <taxon>Streptomycetaceae</taxon>
        <taxon>Streptomyces</taxon>
    </lineage>
</organism>
<sequence>MRARAIRTLAVSTASAAVLSVGLVAGAPSSGAQPAAAEAPSTAEIVRYGQPSLYTRNIDKMLDFYHEAFGFQVDFRFPAEGDAVFGTVSLGDSYYLTFATYDVIKQSTPLRHIGRSLRKQSEIVVITSDVDALYAKARQAGARGLMAPKDQPWGERSAYVADPEGNLVQLSTHNES</sequence>
<keyword evidence="1" id="KW-0732">Signal</keyword>
<dbReference type="PANTHER" id="PTHR36503">
    <property type="entry name" value="BLR2520 PROTEIN"/>
    <property type="match status" value="1"/>
</dbReference>
<proteinExistence type="predicted"/>
<protein>
    <recommendedName>
        <fullName evidence="2">VOC domain-containing protein</fullName>
    </recommendedName>
</protein>
<dbReference type="Gene3D" id="3.30.720.120">
    <property type="match status" value="1"/>
</dbReference>
<evidence type="ECO:0000313" key="4">
    <source>
        <dbReference type="Proteomes" id="UP000175829"/>
    </source>
</evidence>
<dbReference type="PROSITE" id="PS51819">
    <property type="entry name" value="VOC"/>
    <property type="match status" value="1"/>
</dbReference>
<dbReference type="Gene3D" id="3.30.720.110">
    <property type="match status" value="1"/>
</dbReference>
<accession>A0A1E7K334</accession>
<dbReference type="PATRIC" id="fig|943816.4.peg.1614"/>
<gene>
    <name evidence="3" type="ORF">AN217_10995</name>
</gene>
<feature type="signal peptide" evidence="1">
    <location>
        <begin position="1"/>
        <end position="32"/>
    </location>
</feature>
<comment type="caution">
    <text evidence="3">The sequence shown here is derived from an EMBL/GenBank/DDBJ whole genome shotgun (WGS) entry which is preliminary data.</text>
</comment>
<dbReference type="InterPro" id="IPR029068">
    <property type="entry name" value="Glyas_Bleomycin-R_OHBP_Dase"/>
</dbReference>
<name>A0A1E7K334_9ACTN</name>
<dbReference type="Proteomes" id="UP000175829">
    <property type="component" value="Unassembled WGS sequence"/>
</dbReference>
<evidence type="ECO:0000259" key="2">
    <source>
        <dbReference type="PROSITE" id="PS51819"/>
    </source>
</evidence>
<dbReference type="Pfam" id="PF00903">
    <property type="entry name" value="Glyoxalase"/>
    <property type="match status" value="1"/>
</dbReference>
<dbReference type="PANTHER" id="PTHR36503:SF3">
    <property type="entry name" value="BLR0126 PROTEIN"/>
    <property type="match status" value="1"/>
</dbReference>